<dbReference type="GO" id="GO:0005829">
    <property type="term" value="C:cytosol"/>
    <property type="evidence" value="ECO:0007669"/>
    <property type="project" value="TreeGrafter"/>
</dbReference>
<feature type="domain" description="Dihydrodipicolinate reductase C-terminal" evidence="15">
    <location>
        <begin position="126"/>
        <end position="261"/>
    </location>
</feature>
<protein>
    <recommendedName>
        <fullName evidence="10 13">4-hydroxy-tetrahydrodipicolinate reductase</fullName>
        <shortName evidence="13">HTPA reductase</shortName>
        <ecNumber evidence="10 13">1.17.1.8</ecNumber>
    </recommendedName>
</protein>
<comment type="similarity">
    <text evidence="1 13">Belongs to the DapB family.</text>
</comment>
<dbReference type="GO" id="GO:0051287">
    <property type="term" value="F:NAD binding"/>
    <property type="evidence" value="ECO:0007669"/>
    <property type="project" value="UniProtKB-UniRule"/>
</dbReference>
<evidence type="ECO:0000256" key="13">
    <source>
        <dbReference type="HAMAP-Rule" id="MF_00102"/>
    </source>
</evidence>
<keyword evidence="2 13" id="KW-0963">Cytoplasm</keyword>
<dbReference type="Pfam" id="PF05173">
    <property type="entry name" value="DapB_C"/>
    <property type="match status" value="1"/>
</dbReference>
<dbReference type="EMBL" id="QHHQ01000010">
    <property type="protein sequence ID" value="RAH97100.1"/>
    <property type="molecule type" value="Genomic_DNA"/>
</dbReference>
<keyword evidence="17" id="KW-1185">Reference proteome</keyword>
<dbReference type="PANTHER" id="PTHR20836">
    <property type="entry name" value="DIHYDRODIPICOLINATE REDUCTASE"/>
    <property type="match status" value="1"/>
</dbReference>
<dbReference type="EC" id="1.17.1.8" evidence="10 13"/>
<feature type="binding site" evidence="13">
    <location>
        <begin position="120"/>
        <end position="123"/>
    </location>
    <ligand>
        <name>NAD(+)</name>
        <dbReference type="ChEBI" id="CHEBI:57540"/>
    </ligand>
</feature>
<comment type="subunit">
    <text evidence="13">Homotetramer.</text>
</comment>
<feature type="binding site" evidence="13">
    <location>
        <position position="153"/>
    </location>
    <ligand>
        <name>(S)-2,3,4,5-tetrahydrodipicolinate</name>
        <dbReference type="ChEBI" id="CHEBI:16845"/>
    </ligand>
</feature>
<dbReference type="GO" id="GO:0050661">
    <property type="term" value="F:NADP binding"/>
    <property type="evidence" value="ECO:0007669"/>
    <property type="project" value="UniProtKB-UniRule"/>
</dbReference>
<dbReference type="FunFam" id="3.30.360.10:FF:000004">
    <property type="entry name" value="4-hydroxy-tetrahydrodipicolinate reductase"/>
    <property type="match status" value="1"/>
</dbReference>
<evidence type="ECO:0000313" key="17">
    <source>
        <dbReference type="Proteomes" id="UP000249590"/>
    </source>
</evidence>
<dbReference type="GO" id="GO:0019877">
    <property type="term" value="P:diaminopimelate biosynthetic process"/>
    <property type="evidence" value="ECO:0007669"/>
    <property type="project" value="UniProtKB-UniRule"/>
</dbReference>
<feature type="active site" description="Proton donor" evidence="13">
    <location>
        <position position="156"/>
    </location>
</feature>
<keyword evidence="5 13" id="KW-0220">Diaminopimelate biosynthesis</keyword>
<feature type="binding site" evidence="13">
    <location>
        <begin position="162"/>
        <end position="163"/>
    </location>
    <ligand>
        <name>(S)-2,3,4,5-tetrahydrodipicolinate</name>
        <dbReference type="ChEBI" id="CHEBI:16845"/>
    </ligand>
</feature>
<dbReference type="GO" id="GO:0016726">
    <property type="term" value="F:oxidoreductase activity, acting on CH or CH2 groups, NAD or NADP as acceptor"/>
    <property type="evidence" value="ECO:0007669"/>
    <property type="project" value="UniProtKB-UniRule"/>
</dbReference>
<evidence type="ECO:0000256" key="3">
    <source>
        <dbReference type="ARBA" id="ARBA00022605"/>
    </source>
</evidence>
<name>A0A8B2NEK3_9HYPH</name>
<evidence type="ECO:0000313" key="16">
    <source>
        <dbReference type="EMBL" id="RAH97100.1"/>
    </source>
</evidence>
<comment type="function">
    <text evidence="13">Catalyzes the conversion of 4-hydroxy-tetrahydrodipicolinate (HTPA) to tetrahydrodipicolinate.</text>
</comment>
<keyword evidence="8 13" id="KW-0457">Lysine biosynthesis</keyword>
<comment type="catalytic activity">
    <reaction evidence="12 13">
        <text>(S)-2,3,4,5-tetrahydrodipicolinate + NAD(+) + H2O = (2S,4S)-4-hydroxy-2,3,4,5-tetrahydrodipicolinate + NADH + H(+)</text>
        <dbReference type="Rhea" id="RHEA:35323"/>
        <dbReference type="ChEBI" id="CHEBI:15377"/>
        <dbReference type="ChEBI" id="CHEBI:15378"/>
        <dbReference type="ChEBI" id="CHEBI:16845"/>
        <dbReference type="ChEBI" id="CHEBI:57540"/>
        <dbReference type="ChEBI" id="CHEBI:57945"/>
        <dbReference type="ChEBI" id="CHEBI:67139"/>
        <dbReference type="EC" id="1.17.1.8"/>
    </reaction>
</comment>
<dbReference type="SUPFAM" id="SSF55347">
    <property type="entry name" value="Glyceraldehyde-3-phosphate dehydrogenase-like, C-terminal domain"/>
    <property type="match status" value="1"/>
</dbReference>
<dbReference type="PIRSF" id="PIRSF000161">
    <property type="entry name" value="DHPR"/>
    <property type="match status" value="1"/>
</dbReference>
<evidence type="ECO:0000256" key="9">
    <source>
        <dbReference type="ARBA" id="ARBA00037922"/>
    </source>
</evidence>
<dbReference type="Proteomes" id="UP000249590">
    <property type="component" value="Unassembled WGS sequence"/>
</dbReference>
<dbReference type="UniPathway" id="UPA00034">
    <property type="reaction ID" value="UER00018"/>
</dbReference>
<evidence type="ECO:0000256" key="12">
    <source>
        <dbReference type="ARBA" id="ARBA00049396"/>
    </source>
</evidence>
<comment type="subcellular location">
    <subcellularLocation>
        <location evidence="13">Cytoplasm</location>
    </subcellularLocation>
</comment>
<dbReference type="GO" id="GO:0008839">
    <property type="term" value="F:4-hydroxy-tetrahydrodipicolinate reductase"/>
    <property type="evidence" value="ECO:0007669"/>
    <property type="project" value="UniProtKB-UniRule"/>
</dbReference>
<gene>
    <name evidence="13" type="primary">dapB</name>
    <name evidence="16" type="ORF">DLJ53_30825</name>
</gene>
<evidence type="ECO:0000259" key="15">
    <source>
        <dbReference type="Pfam" id="PF05173"/>
    </source>
</evidence>
<reference evidence="16 17" key="1">
    <citation type="submission" date="2018-05" db="EMBL/GenBank/DDBJ databases">
        <title>Acuticoccus sediminis sp. nov., isolated from deep-sea sediment of Indian Ocean.</title>
        <authorList>
            <person name="Liu X."/>
            <person name="Lai Q."/>
            <person name="Du Y."/>
            <person name="Sun F."/>
            <person name="Zhang X."/>
            <person name="Wang S."/>
            <person name="Shao Z."/>
        </authorList>
    </citation>
    <scope>NUCLEOTIDE SEQUENCE [LARGE SCALE GENOMIC DNA]</scope>
    <source>
        <strain evidence="16 17">PTG4-2</strain>
    </source>
</reference>
<evidence type="ECO:0000256" key="7">
    <source>
        <dbReference type="ARBA" id="ARBA00023027"/>
    </source>
</evidence>
<keyword evidence="3 13" id="KW-0028">Amino-acid biosynthesis</keyword>
<evidence type="ECO:0000256" key="6">
    <source>
        <dbReference type="ARBA" id="ARBA00023002"/>
    </source>
</evidence>
<feature type="domain" description="Dihydrodipicolinate reductase N-terminal" evidence="14">
    <location>
        <begin position="1"/>
        <end position="123"/>
    </location>
</feature>
<dbReference type="Pfam" id="PF01113">
    <property type="entry name" value="DapB_N"/>
    <property type="match status" value="1"/>
</dbReference>
<dbReference type="InterPro" id="IPR000846">
    <property type="entry name" value="DapB_N"/>
</dbReference>
<comment type="caution">
    <text evidence="16">The sequence shown here is derived from an EMBL/GenBank/DDBJ whole genome shotgun (WGS) entry which is preliminary data.</text>
</comment>
<keyword evidence="6 13" id="KW-0560">Oxidoreductase</keyword>
<feature type="active site" description="Proton donor/acceptor" evidence="13">
    <location>
        <position position="152"/>
    </location>
</feature>
<dbReference type="PROSITE" id="PS01298">
    <property type="entry name" value="DAPB"/>
    <property type="match status" value="1"/>
</dbReference>
<dbReference type="InterPro" id="IPR023940">
    <property type="entry name" value="DHDPR_bac"/>
</dbReference>
<sequence>MKIGVAGVAGRMGRALVRAVVETEGTTLAAATERRGAGEAGKDAGVIAGVGESGVIVSVDPTVFGDCDAVLDFTSPGASAELSSSLAGLGTAHVIGTTGFTEADETVIHAASRHIPIVKSGNMSLGVNLLSVLVERAAAALPQADIEVLEMHHRRKVDAPSGTALLLGDAAARGRGIDLKSQSVMSREGHTGPREAGTIGFATLRGGSVIGEHDVILALDSERVVLSHIAEDRGVFAHGAVAAALWAVKQPAGLYSMRDVLGLNEG</sequence>
<dbReference type="GO" id="GO:0009089">
    <property type="term" value="P:lysine biosynthetic process via diaminopimelate"/>
    <property type="evidence" value="ECO:0007669"/>
    <property type="project" value="UniProtKB-UniRule"/>
</dbReference>
<comment type="caution">
    <text evidence="13">Was originally thought to be a dihydrodipicolinate reductase (DHDPR), catalyzing the conversion of dihydrodipicolinate to tetrahydrodipicolinate. However, it was shown in E.coli that the substrate of the enzymatic reaction is not dihydrodipicolinate (DHDP) but in fact (2S,4S)-4-hydroxy-2,3,4,5-tetrahydrodipicolinic acid (HTPA), the product released by the DapA-catalyzed reaction.</text>
</comment>
<feature type="binding site" evidence="13">
    <location>
        <begin position="7"/>
        <end position="12"/>
    </location>
    <ligand>
        <name>NAD(+)</name>
        <dbReference type="ChEBI" id="CHEBI:57540"/>
    </ligand>
</feature>
<comment type="catalytic activity">
    <reaction evidence="11 13">
        <text>(S)-2,3,4,5-tetrahydrodipicolinate + NADP(+) + H2O = (2S,4S)-4-hydroxy-2,3,4,5-tetrahydrodipicolinate + NADPH + H(+)</text>
        <dbReference type="Rhea" id="RHEA:35331"/>
        <dbReference type="ChEBI" id="CHEBI:15377"/>
        <dbReference type="ChEBI" id="CHEBI:15378"/>
        <dbReference type="ChEBI" id="CHEBI:16845"/>
        <dbReference type="ChEBI" id="CHEBI:57783"/>
        <dbReference type="ChEBI" id="CHEBI:58349"/>
        <dbReference type="ChEBI" id="CHEBI:67139"/>
        <dbReference type="EC" id="1.17.1.8"/>
    </reaction>
</comment>
<feature type="binding site" evidence="13">
    <location>
        <position position="52"/>
    </location>
    <ligand>
        <name>NAD(+)</name>
        <dbReference type="ChEBI" id="CHEBI:57540"/>
    </ligand>
</feature>
<feature type="binding site" evidence="13">
    <location>
        <begin position="96"/>
        <end position="98"/>
    </location>
    <ligand>
        <name>NAD(+)</name>
        <dbReference type="ChEBI" id="CHEBI:57540"/>
    </ligand>
</feature>
<evidence type="ECO:0000256" key="10">
    <source>
        <dbReference type="ARBA" id="ARBA00038983"/>
    </source>
</evidence>
<organism evidence="16 17">
    <name type="scientific">Acuticoccus sediminis</name>
    <dbReference type="NCBI Taxonomy" id="2184697"/>
    <lineage>
        <taxon>Bacteria</taxon>
        <taxon>Pseudomonadati</taxon>
        <taxon>Pseudomonadota</taxon>
        <taxon>Alphaproteobacteria</taxon>
        <taxon>Hyphomicrobiales</taxon>
        <taxon>Amorphaceae</taxon>
        <taxon>Acuticoccus</taxon>
    </lineage>
</organism>
<evidence type="ECO:0000256" key="4">
    <source>
        <dbReference type="ARBA" id="ARBA00022857"/>
    </source>
</evidence>
<comment type="pathway">
    <text evidence="9 13">Amino-acid biosynthesis; L-lysine biosynthesis via DAP pathway; (S)-tetrahydrodipicolinate from L-aspartate: step 4/4.</text>
</comment>
<evidence type="ECO:0000256" key="1">
    <source>
        <dbReference type="ARBA" id="ARBA00006642"/>
    </source>
</evidence>
<dbReference type="NCBIfam" id="TIGR00036">
    <property type="entry name" value="dapB"/>
    <property type="match status" value="1"/>
</dbReference>
<dbReference type="InterPro" id="IPR022664">
    <property type="entry name" value="DapB_N_CS"/>
</dbReference>
<dbReference type="Gene3D" id="3.30.360.10">
    <property type="entry name" value="Dihydrodipicolinate Reductase, domain 2"/>
    <property type="match status" value="1"/>
</dbReference>
<evidence type="ECO:0000256" key="8">
    <source>
        <dbReference type="ARBA" id="ARBA00023154"/>
    </source>
</evidence>
<dbReference type="SUPFAM" id="SSF51735">
    <property type="entry name" value="NAD(P)-binding Rossmann-fold domains"/>
    <property type="match status" value="1"/>
</dbReference>
<evidence type="ECO:0000259" key="14">
    <source>
        <dbReference type="Pfam" id="PF01113"/>
    </source>
</evidence>
<dbReference type="InterPro" id="IPR036291">
    <property type="entry name" value="NAD(P)-bd_dom_sf"/>
</dbReference>
<dbReference type="CDD" id="cd02274">
    <property type="entry name" value="DHDPR_N"/>
    <property type="match status" value="1"/>
</dbReference>
<keyword evidence="7 13" id="KW-0520">NAD</keyword>
<dbReference type="AlphaFoldDB" id="A0A8B2NEK3"/>
<dbReference type="HAMAP" id="MF_00102">
    <property type="entry name" value="DapB"/>
    <property type="match status" value="1"/>
</dbReference>
<dbReference type="OrthoDB" id="9790352at2"/>
<comment type="caution">
    <text evidence="13">Lacks conserved residue(s) required for the propagation of feature annotation.</text>
</comment>
<dbReference type="Gene3D" id="3.40.50.720">
    <property type="entry name" value="NAD(P)-binding Rossmann-like Domain"/>
    <property type="match status" value="1"/>
</dbReference>
<proteinExistence type="inferred from homology"/>
<evidence type="ECO:0000256" key="5">
    <source>
        <dbReference type="ARBA" id="ARBA00022915"/>
    </source>
</evidence>
<dbReference type="PANTHER" id="PTHR20836:SF0">
    <property type="entry name" value="4-HYDROXY-TETRAHYDRODIPICOLINATE REDUCTASE 1, CHLOROPLASTIC-RELATED"/>
    <property type="match status" value="1"/>
</dbReference>
<accession>A0A8B2NEK3</accession>
<evidence type="ECO:0000256" key="11">
    <source>
        <dbReference type="ARBA" id="ARBA00049080"/>
    </source>
</evidence>
<dbReference type="InterPro" id="IPR022663">
    <property type="entry name" value="DapB_C"/>
</dbReference>
<evidence type="ECO:0000256" key="2">
    <source>
        <dbReference type="ARBA" id="ARBA00022490"/>
    </source>
</evidence>
<keyword evidence="4 13" id="KW-0521">NADP</keyword>